<dbReference type="Pfam" id="PF05485">
    <property type="entry name" value="THAP"/>
    <property type="match status" value="1"/>
</dbReference>
<dbReference type="SUPFAM" id="SSF56436">
    <property type="entry name" value="C-type lectin-like"/>
    <property type="match status" value="1"/>
</dbReference>
<sequence>MAHISPSPEYPVPFFIYIDSHHMTLSGKKDDSLGNLFGYFYVSITWHANTSAIYYVIDKDKYGEYISEFRSSPPNGNWTGNVVYVRSHEIYKDNRHCPPGYFGVGEKCLWFICEKDTFSEANARCSKDFGSLASLHSNSMHIVGEYLNRIQVKSFEITHITIGLSRRDQKWIWADGRIYNDSRDILGYYNNIALLTWNETGKEWTLMGANSAFLNLHLCERSRQNLAYNSWSEQSGIKLQLASQLAVDGFSYTCSLTQLPVKRSQYSWWKVKLANETKIYMIQVTPSPSAVKDLKALVSVGLHEDGSSPNCMKEIYIANLHIPVICEPPLPNRYVKIETRDERLKLCEVQVYGAESYTKIQGVMRTFWGKYRDTTNIFPILTREKNYPDNPLFFNLGSSFVYMKTYVNRIRETRAFFLLVTTYSDYTDELLLGIEEEGGLFQSPIDTKRLFWALPGANCALYGCGTSRRSNLSLFKIPFPARDDGDETVKLKSDARKEWLRVILRIRENTPELKKRINENNIFLCELHFKPELIYQHAKRKTLETGAVPTQNLPSKSHDSKPSSRRSLVREISGETPSTSALPPVDIEGKSVNVVNESFEELVPRVKESIALPWVIKKCNDLEIRMELWDNNYSLPKFVLHVDQCLQFSLHIFNWLLPDEHSIYTAHRRRIISAGVVELLQSLQDDDFLICEGLHQHAEYLTTIAKDPDDQSHPLHPSDVVRHSIPKSVEMDTNFGVLAVFRCVTCQVLVRRQDQGDVICEPCKQLQRKIVAQQNRSTRQSSAPAKDKAPLTRCSADKLRATVVESRVKCSLLEAKVKSLQVQIKKDSITVSETLEKDVLTIMGGHNLESTPHMKFFWEQQVRLRQANKFGRRFHPQVIRFALSIHCKSASAYRELRDSGALILPSERVLRDYRNYFKPGAGITKENVEELKEKASKFSGIHKYVAVIMDEMKIQENLVFDKTSGELIGFIDLGDPLTTFANTDEETPIASHALAFLVRGLCTNLKHVVAYYFTGNVTSFQLLPLFWNHKKVLETTVKLWVIAAVNDGASPNRKFFALHAKLGGTLPCGLVYKTPNLFMLTRMIYFFADVPHLIKTTRNCLYNSGYGSRSRYMWNNGQYLLFRHIADMFHNDQEYALHRLPKLTLDHILLTGYSKMKVKLAVQVLSRTVSTCLLESDDPSVVGTAMFCQMVNDFFDCSNVRSLKEHQLKRNDRIKPYESPDDERLVWMKNTFLKYLEDWKESVATRKGSYTTGEREKMFLSRQTYEGFKITVHSHIEAIKFLLSIGFSYVLSERFMQDVLEDYFGHQRTLGGRSDNPSAEQFRYNDRTLAAQRDIAPSVSGNTGGRYGKDKWYTVSDEPLKKRKKKK</sequence>
<dbReference type="InterPro" id="IPR008979">
    <property type="entry name" value="Galactose-bd-like_sf"/>
</dbReference>
<dbReference type="CDD" id="cd00037">
    <property type="entry name" value="CLECT"/>
    <property type="match status" value="1"/>
</dbReference>
<evidence type="ECO:0000256" key="4">
    <source>
        <dbReference type="ARBA" id="ARBA00023125"/>
    </source>
</evidence>
<dbReference type="Pfam" id="PF21787">
    <property type="entry name" value="TNP-like_RNaseH_N"/>
    <property type="match status" value="1"/>
</dbReference>
<keyword evidence="4" id="KW-0238">DNA-binding</keyword>
<dbReference type="PROSITE" id="PS50950">
    <property type="entry name" value="ZF_THAP"/>
    <property type="match status" value="1"/>
</dbReference>
<evidence type="ECO:0000313" key="6">
    <source>
        <dbReference type="EMBL" id="CAB3991184.1"/>
    </source>
</evidence>
<evidence type="ECO:0000256" key="3">
    <source>
        <dbReference type="ARBA" id="ARBA00022833"/>
    </source>
</evidence>
<dbReference type="InterPro" id="IPR051941">
    <property type="entry name" value="BG_Antigen-Binding_Lectin"/>
</dbReference>
<dbReference type="InterPro" id="IPR006612">
    <property type="entry name" value="THAP_Znf"/>
</dbReference>
<dbReference type="Proteomes" id="UP001152795">
    <property type="component" value="Unassembled WGS sequence"/>
</dbReference>
<dbReference type="InterPro" id="IPR016186">
    <property type="entry name" value="C-type_lectin-like/link_sf"/>
</dbReference>
<evidence type="ECO:0000313" key="7">
    <source>
        <dbReference type="Proteomes" id="UP001152795"/>
    </source>
</evidence>
<reference evidence="6" key="1">
    <citation type="submission" date="2020-04" db="EMBL/GenBank/DDBJ databases">
        <authorList>
            <person name="Alioto T."/>
            <person name="Alioto T."/>
            <person name="Gomez Garrido J."/>
        </authorList>
    </citation>
    <scope>NUCLEOTIDE SEQUENCE</scope>
    <source>
        <strain evidence="6">A484AB</strain>
    </source>
</reference>
<dbReference type="PANTHER" id="PTHR45713:SF6">
    <property type="entry name" value="F5_8 TYPE C DOMAIN-CONTAINING PROTEIN"/>
    <property type="match status" value="1"/>
</dbReference>
<dbReference type="OrthoDB" id="2441813at2759"/>
<evidence type="ECO:0000256" key="2">
    <source>
        <dbReference type="ARBA" id="ARBA00022771"/>
    </source>
</evidence>
<dbReference type="GO" id="GO:0008270">
    <property type="term" value="F:zinc ion binding"/>
    <property type="evidence" value="ECO:0007669"/>
    <property type="project" value="UniProtKB-KW"/>
</dbReference>
<keyword evidence="2" id="KW-0863">Zinc-finger</keyword>
<keyword evidence="3" id="KW-0862">Zinc</keyword>
<dbReference type="Gene3D" id="2.60.120.260">
    <property type="entry name" value="Galactose-binding domain-like"/>
    <property type="match status" value="1"/>
</dbReference>
<gene>
    <name evidence="6" type="ORF">PACLA_8A046529</name>
</gene>
<dbReference type="EMBL" id="CACRXK020001803">
    <property type="protein sequence ID" value="CAB3991184.1"/>
    <property type="molecule type" value="Genomic_DNA"/>
</dbReference>
<dbReference type="Pfam" id="PF21788">
    <property type="entry name" value="TNP-like_GBD"/>
    <property type="match status" value="1"/>
</dbReference>
<accession>A0A6S7GCN7</accession>
<feature type="compositionally biased region" description="Basic and acidic residues" evidence="5">
    <location>
        <begin position="556"/>
        <end position="573"/>
    </location>
</feature>
<protein>
    <submittedName>
        <fullName evidence="6">Transposable element P transposase</fullName>
    </submittedName>
</protein>
<evidence type="ECO:0000256" key="5">
    <source>
        <dbReference type="SAM" id="MobiDB-lite"/>
    </source>
</evidence>
<dbReference type="InterPro" id="IPR048366">
    <property type="entry name" value="TNP-like_GBD"/>
</dbReference>
<organism evidence="6 7">
    <name type="scientific">Paramuricea clavata</name>
    <name type="common">Red gorgonian</name>
    <name type="synonym">Violescent sea-whip</name>
    <dbReference type="NCBI Taxonomy" id="317549"/>
    <lineage>
        <taxon>Eukaryota</taxon>
        <taxon>Metazoa</taxon>
        <taxon>Cnidaria</taxon>
        <taxon>Anthozoa</taxon>
        <taxon>Octocorallia</taxon>
        <taxon>Malacalcyonacea</taxon>
        <taxon>Plexauridae</taxon>
        <taxon>Paramuricea</taxon>
    </lineage>
</organism>
<feature type="region of interest" description="Disordered" evidence="5">
    <location>
        <begin position="545"/>
        <end position="583"/>
    </location>
</feature>
<keyword evidence="7" id="KW-1185">Reference proteome</keyword>
<dbReference type="SUPFAM" id="SSF57716">
    <property type="entry name" value="Glucocorticoid receptor-like (DNA-binding domain)"/>
    <property type="match status" value="1"/>
</dbReference>
<dbReference type="SMART" id="SM00980">
    <property type="entry name" value="THAP"/>
    <property type="match status" value="1"/>
</dbReference>
<comment type="caution">
    <text evidence="6">The sequence shown here is derived from an EMBL/GenBank/DDBJ whole genome shotgun (WGS) entry which is preliminary data.</text>
</comment>
<name>A0A6S7GCN7_PARCT</name>
<dbReference type="PANTHER" id="PTHR45713">
    <property type="entry name" value="FTP DOMAIN-CONTAINING PROTEIN"/>
    <property type="match status" value="1"/>
</dbReference>
<dbReference type="SUPFAM" id="SSF49785">
    <property type="entry name" value="Galactose-binding domain-like"/>
    <property type="match status" value="1"/>
</dbReference>
<dbReference type="Gene3D" id="3.10.100.10">
    <property type="entry name" value="Mannose-Binding Protein A, subunit A"/>
    <property type="match status" value="1"/>
</dbReference>
<keyword evidence="1" id="KW-0479">Metal-binding</keyword>
<proteinExistence type="predicted"/>
<dbReference type="InterPro" id="IPR048365">
    <property type="entry name" value="TNP-like_RNaseH_N"/>
</dbReference>
<evidence type="ECO:0000256" key="1">
    <source>
        <dbReference type="ARBA" id="ARBA00022723"/>
    </source>
</evidence>
<dbReference type="InterPro" id="IPR016187">
    <property type="entry name" value="CTDL_fold"/>
</dbReference>
<dbReference type="GO" id="GO:0003677">
    <property type="term" value="F:DNA binding"/>
    <property type="evidence" value="ECO:0007669"/>
    <property type="project" value="UniProtKB-UniRule"/>
</dbReference>